<dbReference type="GO" id="GO:0003723">
    <property type="term" value="F:RNA binding"/>
    <property type="evidence" value="ECO:0007669"/>
    <property type="project" value="TreeGrafter"/>
</dbReference>
<gene>
    <name evidence="3" type="ORF">TMSB3V08_LOCUS6503</name>
</gene>
<feature type="compositionally biased region" description="Basic and acidic residues" evidence="2">
    <location>
        <begin position="1"/>
        <end position="20"/>
    </location>
</feature>
<dbReference type="GO" id="GO:0005783">
    <property type="term" value="C:endoplasmic reticulum"/>
    <property type="evidence" value="ECO:0007669"/>
    <property type="project" value="TreeGrafter"/>
</dbReference>
<feature type="region of interest" description="Disordered" evidence="2">
    <location>
        <begin position="1"/>
        <end position="21"/>
    </location>
</feature>
<dbReference type="Pfam" id="PF04857">
    <property type="entry name" value="CAF1"/>
    <property type="match status" value="2"/>
</dbReference>
<proteinExistence type="inferred from homology"/>
<dbReference type="Gene3D" id="3.30.420.10">
    <property type="entry name" value="Ribonuclease H-like superfamily/Ribonuclease H"/>
    <property type="match status" value="3"/>
</dbReference>
<dbReference type="InterPro" id="IPR006941">
    <property type="entry name" value="RNase_CAF1"/>
</dbReference>
<evidence type="ECO:0000313" key="3">
    <source>
        <dbReference type="EMBL" id="CAD7429727.1"/>
    </source>
</evidence>
<sequence length="899" mass="102646">MSLSHEDMRCPQHLADERQASDVGTLTSSCIATTEKSHPSLRIVVTAGSYSDRKDDIHNINIAGVFLHDPEELNLDVFIRPPRANDSFTVVSRRKNNSANFNVREEPPVQRSRARKLLTVSSLDIRSNLTKELKLDYLVRSKLKTKFKSYSSFHISVKENYFTMINNGDIWRSGCLISPHYGKLLLEQIICEEFPCVSAPAKAAVASYFGSQEDSIRTPLVTMYGGLEAESVMDGSFGYYKMSGSTTTFDSGGMLCCLMYSSTQACNNSDINEYRFISRRLFDNGRERYHKLRQCLGGYIVLQIGLTSFRFCRQGNAYVSTTYNFHVFPRSFFSLDNSFSCQASSLEFLSRHNFDFNKFVYEGLPYLSQSQESQLRQELCEGHLFQDLERTVTLDDERVLQEECSRVCDWLASAVLGDSILLGGENLQRRGKSLVYMLHKELRKRFLSVWTFPEKGLVLVKKVSADERNDFVDLERESSSLEHDVIKSMLGFSRVFKLLTELGKPLVGHNLLLDLALMYAQFHEPLPCMYESQEDDDKTQSEENDDEFWDMSTVDEEEGLDEQVPDSAPSPDEEAIVKRLRNRGVVRSESILCKVFVFVQVKYTDFKKKITSLFPTIYDTKFLSFELRKELSRTDKWVSNVLNEMYMYFKNSNGISLALYSPSIKSTNGYNCNGRWLCSEGTATEVIEHLVTDSEGTFHEAGWDSYCTGYCFIRMAHIFASRFYGRNAEPRPLSSTEHLAAVSKMKNSINIVRANISHICLDGPDPKSSRPRLLHIRAKGSKVIDLSEISLQFEDRLYGLVVIGSGYGPRGPGFDSRHVQIIWEANTPLAREAVLQILEMEDIEEVVDANIEELSNEELQELAQNPSPESDTHLLQRAWLLHFTAFKEDFRCWPMKILM</sequence>
<dbReference type="GO" id="GO:1990432">
    <property type="term" value="P:siRNA 3'-end processing"/>
    <property type="evidence" value="ECO:0007669"/>
    <property type="project" value="TreeGrafter"/>
</dbReference>
<dbReference type="GO" id="GO:0005634">
    <property type="term" value="C:nucleus"/>
    <property type="evidence" value="ECO:0007669"/>
    <property type="project" value="TreeGrafter"/>
</dbReference>
<dbReference type="PANTHER" id="PTHR15092">
    <property type="entry name" value="POLY A -SPECIFIC RIBONUCLEASE/TARGET OF EGR1, MEMBER 1"/>
    <property type="match status" value="1"/>
</dbReference>
<dbReference type="GO" id="GO:0000289">
    <property type="term" value="P:nuclear-transcribed mRNA poly(A) tail shortening"/>
    <property type="evidence" value="ECO:0007669"/>
    <property type="project" value="TreeGrafter"/>
</dbReference>
<dbReference type="InterPro" id="IPR036397">
    <property type="entry name" value="RNaseH_sf"/>
</dbReference>
<dbReference type="SUPFAM" id="SSF53098">
    <property type="entry name" value="Ribonuclease H-like"/>
    <property type="match status" value="2"/>
</dbReference>
<organism evidence="3">
    <name type="scientific">Timema monikensis</name>
    <dbReference type="NCBI Taxonomy" id="170555"/>
    <lineage>
        <taxon>Eukaryota</taxon>
        <taxon>Metazoa</taxon>
        <taxon>Ecdysozoa</taxon>
        <taxon>Arthropoda</taxon>
        <taxon>Hexapoda</taxon>
        <taxon>Insecta</taxon>
        <taxon>Pterygota</taxon>
        <taxon>Neoptera</taxon>
        <taxon>Polyneoptera</taxon>
        <taxon>Phasmatodea</taxon>
        <taxon>Timematodea</taxon>
        <taxon>Timematoidea</taxon>
        <taxon>Timematidae</taxon>
        <taxon>Timema</taxon>
    </lineage>
</organism>
<dbReference type="InterPro" id="IPR012337">
    <property type="entry name" value="RNaseH-like_sf"/>
</dbReference>
<dbReference type="GO" id="GO:0000175">
    <property type="term" value="F:3'-5'-RNA exonuclease activity"/>
    <property type="evidence" value="ECO:0007669"/>
    <property type="project" value="TreeGrafter"/>
</dbReference>
<dbReference type="InterPro" id="IPR051181">
    <property type="entry name" value="CAF1_poly(A)_ribonucleases"/>
</dbReference>
<evidence type="ECO:0000256" key="1">
    <source>
        <dbReference type="ARBA" id="ARBA00008372"/>
    </source>
</evidence>
<dbReference type="EMBL" id="OB794187">
    <property type="protein sequence ID" value="CAD7429727.1"/>
    <property type="molecule type" value="Genomic_DNA"/>
</dbReference>
<protein>
    <submittedName>
        <fullName evidence="3">Uncharacterized protein</fullName>
    </submittedName>
</protein>
<comment type="similarity">
    <text evidence="1">Belongs to the CAF1 family.</text>
</comment>
<dbReference type="GO" id="GO:1990431">
    <property type="term" value="P:priRNA 3'-end processing"/>
    <property type="evidence" value="ECO:0007669"/>
    <property type="project" value="TreeGrafter"/>
</dbReference>
<reference evidence="3" key="1">
    <citation type="submission" date="2020-11" db="EMBL/GenBank/DDBJ databases">
        <authorList>
            <person name="Tran Van P."/>
        </authorList>
    </citation>
    <scope>NUCLEOTIDE SEQUENCE</scope>
</reference>
<accession>A0A7R9EB59</accession>
<name>A0A7R9EB59_9NEOP</name>
<evidence type="ECO:0000256" key="2">
    <source>
        <dbReference type="SAM" id="MobiDB-lite"/>
    </source>
</evidence>
<dbReference type="AlphaFoldDB" id="A0A7R9EB59"/>
<dbReference type="PANTHER" id="PTHR15092:SF22">
    <property type="entry name" value="POLY(A)-SPECIFIC RIBONUCLEASE PNLDC1"/>
    <property type="match status" value="1"/>
</dbReference>